<dbReference type="GO" id="GO:0005737">
    <property type="term" value="C:cytoplasm"/>
    <property type="evidence" value="ECO:0007669"/>
    <property type="project" value="UniProtKB-SubCell"/>
</dbReference>
<feature type="domain" description="Peptidase S9 prolyl oligopeptidase catalytic" evidence="8">
    <location>
        <begin position="461"/>
        <end position="670"/>
    </location>
</feature>
<reference evidence="10" key="1">
    <citation type="submission" date="2021-09" db="EMBL/GenBank/DDBJ databases">
        <authorList>
            <consortium name="AG Swart"/>
            <person name="Singh M."/>
            <person name="Singh A."/>
            <person name="Seah K."/>
            <person name="Emmerich C."/>
        </authorList>
    </citation>
    <scope>NUCLEOTIDE SEQUENCE</scope>
    <source>
        <strain evidence="10">ATCC30299</strain>
    </source>
</reference>
<dbReference type="InterPro" id="IPR001375">
    <property type="entry name" value="Peptidase_S9_cat"/>
</dbReference>
<organism evidence="10 11">
    <name type="scientific">Blepharisma stoltei</name>
    <dbReference type="NCBI Taxonomy" id="1481888"/>
    <lineage>
        <taxon>Eukaryota</taxon>
        <taxon>Sar</taxon>
        <taxon>Alveolata</taxon>
        <taxon>Ciliophora</taxon>
        <taxon>Postciliodesmatophora</taxon>
        <taxon>Heterotrichea</taxon>
        <taxon>Heterotrichida</taxon>
        <taxon>Blepharismidae</taxon>
        <taxon>Blepharisma</taxon>
    </lineage>
</organism>
<dbReference type="Proteomes" id="UP001162131">
    <property type="component" value="Unassembled WGS sequence"/>
</dbReference>
<keyword evidence="6" id="KW-0963">Cytoplasm</keyword>
<comment type="similarity">
    <text evidence="3">Belongs to the peptidase S9C family.</text>
</comment>
<name>A0AAU9JTL2_9CILI</name>
<dbReference type="Pfam" id="PF19283">
    <property type="entry name" value="APEH_N"/>
    <property type="match status" value="1"/>
</dbReference>
<dbReference type="SUPFAM" id="SSF82171">
    <property type="entry name" value="DPP6 N-terminal domain-like"/>
    <property type="match status" value="1"/>
</dbReference>
<dbReference type="GO" id="GO:0006508">
    <property type="term" value="P:proteolysis"/>
    <property type="evidence" value="ECO:0007669"/>
    <property type="project" value="InterPro"/>
</dbReference>
<dbReference type="InterPro" id="IPR029058">
    <property type="entry name" value="AB_hydrolase_fold"/>
</dbReference>
<evidence type="ECO:0000256" key="1">
    <source>
        <dbReference type="ARBA" id="ARBA00000721"/>
    </source>
</evidence>
<evidence type="ECO:0000259" key="8">
    <source>
        <dbReference type="Pfam" id="PF00326"/>
    </source>
</evidence>
<feature type="domain" description="Acylamino-acid-releasing enzyme N-terminal" evidence="9">
    <location>
        <begin position="69"/>
        <end position="376"/>
    </location>
</feature>
<keyword evidence="11" id="KW-1185">Reference proteome</keyword>
<dbReference type="PANTHER" id="PTHR42776">
    <property type="entry name" value="SERINE PEPTIDASE S9 FAMILY MEMBER"/>
    <property type="match status" value="1"/>
</dbReference>
<evidence type="ECO:0000256" key="7">
    <source>
        <dbReference type="ARBA" id="ARBA00022801"/>
    </source>
</evidence>
<dbReference type="InterPro" id="IPR045550">
    <property type="entry name" value="AARE_N"/>
</dbReference>
<accession>A0AAU9JTL2</accession>
<evidence type="ECO:0000256" key="5">
    <source>
        <dbReference type="ARBA" id="ARBA00012917"/>
    </source>
</evidence>
<sequence>MEGRVKEISKLLESAMRLSCIIKKGILFNKTSALVKFSTEEPYQSQGRDFFKLYGFNSLLPLTQANSEYYSPSRHHKILIRGEKEEEQYIEVWDQHRLRLVKELKKVHSTIIENPVFGEISWSSDERYIAYIAEASKKKSGSFWSGEEDVGNTNLYKENFGEGLANVTNPRLYVFDIKENSVSEIPLPADIYPAQSRFRPNSYDLVIVGLKKTPYKVGMAAMLNRESNLYQINLDTKEVIKIDTQDTLQGIVFPRFNPSGTLLAYYGVPKGKRAHMMCLSINLLDWENKAPRCLVDVVEDYNDHFNGIYGFHDSLSTLNWLNDEKLIFETHHKGSDCIFTADLNGNVSEFTYDLLKPYHLSLLDVQQDTALIRAANGLNFHRILIANHTNGIWSNTLIDNLTPTPTTPEEEKIIDALNSATMTTIKHQNTEMSSFLYHTSPGNPLYIMPHGGPHSSAFIDFTWSLGVRLALGYNVLMPNYRGSTGYGSKNLEALLKNVGTMDVEDCLESLELAKHYVDTNYVISYGGSHGGFLSAHLASTGVPKLSIVVNGVTDISSMSLVTDITDWCYAEVFNEDPVFPPTEAHIAGMYRASPVARSGNISIPVLIVTGGSDKRVPPHSSMQLYRILKGRGVDVKLLWYDNDGHSLLSKSTAYDFIANQFVWVEEKIKGSA</sequence>
<evidence type="ECO:0000256" key="2">
    <source>
        <dbReference type="ARBA" id="ARBA00004496"/>
    </source>
</evidence>
<evidence type="ECO:0000313" key="10">
    <source>
        <dbReference type="EMBL" id="CAG9329313.1"/>
    </source>
</evidence>
<dbReference type="EMBL" id="CAJZBQ010000047">
    <property type="protein sequence ID" value="CAG9329313.1"/>
    <property type="molecule type" value="Genomic_DNA"/>
</dbReference>
<comment type="catalytic activity">
    <reaction evidence="1">
        <text>Cleavage of an N-acetyl or N-formyl amino acid from the N-terminus of a polypeptide.</text>
        <dbReference type="EC" id="3.4.19.1"/>
    </reaction>
</comment>
<keyword evidence="7" id="KW-0378">Hydrolase</keyword>
<dbReference type="GO" id="GO:0008242">
    <property type="term" value="F:omega peptidase activity"/>
    <property type="evidence" value="ECO:0007669"/>
    <property type="project" value="UniProtKB-EC"/>
</dbReference>
<evidence type="ECO:0000259" key="9">
    <source>
        <dbReference type="Pfam" id="PF19283"/>
    </source>
</evidence>
<dbReference type="GO" id="GO:0004252">
    <property type="term" value="F:serine-type endopeptidase activity"/>
    <property type="evidence" value="ECO:0007669"/>
    <property type="project" value="TreeGrafter"/>
</dbReference>
<evidence type="ECO:0000313" key="11">
    <source>
        <dbReference type="Proteomes" id="UP001162131"/>
    </source>
</evidence>
<dbReference type="SUPFAM" id="SSF53474">
    <property type="entry name" value="alpha/beta-Hydrolases"/>
    <property type="match status" value="1"/>
</dbReference>
<dbReference type="AlphaFoldDB" id="A0AAU9JTL2"/>
<dbReference type="Pfam" id="PF00326">
    <property type="entry name" value="Peptidase_S9"/>
    <property type="match status" value="1"/>
</dbReference>
<dbReference type="PANTHER" id="PTHR42776:SF4">
    <property type="entry name" value="ACYLAMINO-ACID-RELEASING ENZYME"/>
    <property type="match status" value="1"/>
</dbReference>
<comment type="caution">
    <text evidence="10">The sequence shown here is derived from an EMBL/GenBank/DDBJ whole genome shotgun (WGS) entry which is preliminary data.</text>
</comment>
<dbReference type="EC" id="3.4.19.1" evidence="5"/>
<evidence type="ECO:0000256" key="3">
    <source>
        <dbReference type="ARBA" id="ARBA00010040"/>
    </source>
</evidence>
<dbReference type="Gene3D" id="3.40.50.1820">
    <property type="entry name" value="alpha/beta hydrolase"/>
    <property type="match status" value="1"/>
</dbReference>
<proteinExistence type="inferred from homology"/>
<gene>
    <name evidence="10" type="ORF">BSTOLATCC_MIC48137</name>
</gene>
<evidence type="ECO:0000256" key="6">
    <source>
        <dbReference type="ARBA" id="ARBA00022490"/>
    </source>
</evidence>
<protein>
    <recommendedName>
        <fullName evidence="5">acylaminoacyl-peptidase</fullName>
        <ecNumber evidence="5">3.4.19.1</ecNumber>
    </recommendedName>
</protein>
<comment type="subunit">
    <text evidence="4">Homotetramer.</text>
</comment>
<evidence type="ECO:0000256" key="4">
    <source>
        <dbReference type="ARBA" id="ARBA00011881"/>
    </source>
</evidence>
<comment type="subcellular location">
    <subcellularLocation>
        <location evidence="2">Cytoplasm</location>
    </subcellularLocation>
</comment>